<dbReference type="SMART" id="SM00989">
    <property type="entry name" value="V4R"/>
    <property type="match status" value="1"/>
</dbReference>
<feature type="domain" description="4-vinyl reductase 4VR" evidence="1">
    <location>
        <begin position="133"/>
        <end position="196"/>
    </location>
</feature>
<dbReference type="Pfam" id="PF02830">
    <property type="entry name" value="V4R"/>
    <property type="match status" value="1"/>
</dbReference>
<accession>A0A977IFG4</accession>
<dbReference type="RefSeq" id="WP_144239439.1">
    <property type="nucleotide sequence ID" value="NZ_CP103305.1"/>
</dbReference>
<dbReference type="InterPro" id="IPR024096">
    <property type="entry name" value="NO_sig/Golgi_transp_ligand-bd"/>
</dbReference>
<dbReference type="PANTHER" id="PTHR35090">
    <property type="entry name" value="DNA-DIRECTED RNA POLYMERASE SUBUNIT I"/>
    <property type="match status" value="1"/>
</dbReference>
<dbReference type="EMBL" id="CP103305">
    <property type="protein sequence ID" value="UVS69743.1"/>
    <property type="molecule type" value="Genomic_DNA"/>
</dbReference>
<evidence type="ECO:0000313" key="2">
    <source>
        <dbReference type="EMBL" id="UVS69743.1"/>
    </source>
</evidence>
<dbReference type="Gene3D" id="3.30.1380.20">
    <property type="entry name" value="Trafficking protein particle complex subunit 3"/>
    <property type="match status" value="1"/>
</dbReference>
<reference evidence="2" key="1">
    <citation type="submission" date="2022-08" db="EMBL/GenBank/DDBJ databases">
        <title>Dynamic responses of ammonia-oxidizing microbial communities induced by reactive oxygen species (ROS) in fluctuating redox aquifers.</title>
        <authorList>
            <person name="Wang P."/>
            <person name="Wang H."/>
        </authorList>
    </citation>
    <scope>NUCLEOTIDE SEQUENCE</scope>
    <source>
        <strain evidence="2">PLX03</strain>
    </source>
</reference>
<protein>
    <recommendedName>
        <fullName evidence="1">4-vinyl reductase 4VR domain-containing protein</fullName>
    </recommendedName>
</protein>
<dbReference type="PANTHER" id="PTHR35090:SF1">
    <property type="entry name" value="SLR0144 PROTEIN"/>
    <property type="match status" value="1"/>
</dbReference>
<organism evidence="2">
    <name type="scientific">Nitrososphaera viennensis</name>
    <dbReference type="NCBI Taxonomy" id="1034015"/>
    <lineage>
        <taxon>Archaea</taxon>
        <taxon>Nitrososphaerota</taxon>
        <taxon>Nitrososphaeria</taxon>
        <taxon>Nitrososphaerales</taxon>
        <taxon>Nitrososphaeraceae</taxon>
        <taxon>Nitrososphaera</taxon>
    </lineage>
</organism>
<gene>
    <name evidence="2" type="ORF">NWT39_02900</name>
</gene>
<proteinExistence type="predicted"/>
<evidence type="ECO:0000259" key="1">
    <source>
        <dbReference type="SMART" id="SM00989"/>
    </source>
</evidence>
<dbReference type="Proteomes" id="UP001059771">
    <property type="component" value="Chromosome"/>
</dbReference>
<dbReference type="InterPro" id="IPR004096">
    <property type="entry name" value="V4R"/>
</dbReference>
<dbReference type="SUPFAM" id="SSF111126">
    <property type="entry name" value="Ligand-binding domain in the NO signalling and Golgi transport"/>
    <property type="match status" value="1"/>
</dbReference>
<dbReference type="AlphaFoldDB" id="A0A977IFG4"/>
<name>A0A977IFG4_9ARCH</name>
<sequence length="200" mass="21949">MRDLRERKNNSNDNDADDAAVAAAAAGLNPYFHFDSQSKQIKDAVFNCRGIIINERFWNRIRDELMDLTKEAGPVILYQLGLSYGLEVGIQGKEAVKDSVAAINFLEYYGLLAGWGRFETSKLRLTQGQLSGPAVVKVFDNFFAYSPQNNSGNPGCFFVSGLLAGISDGLFGGHHNCLEEQCISAGSKCCQFVVARTSLY</sequence>
<dbReference type="GeneID" id="74945851"/>